<evidence type="ECO:0000313" key="3">
    <source>
        <dbReference type="Proteomes" id="UP000710815"/>
    </source>
</evidence>
<keyword evidence="1" id="KW-0472">Membrane</keyword>
<protein>
    <submittedName>
        <fullName evidence="2">Uncharacterized protein</fullName>
    </submittedName>
</protein>
<gene>
    <name evidence="2" type="ORF">JS533_001570</name>
</gene>
<organism evidence="2 3">
    <name type="scientific">Bifidobacterium amazonense</name>
    <dbReference type="NCBI Taxonomy" id="2809027"/>
    <lineage>
        <taxon>Bacteria</taxon>
        <taxon>Bacillati</taxon>
        <taxon>Actinomycetota</taxon>
        <taxon>Actinomycetes</taxon>
        <taxon>Bifidobacteriales</taxon>
        <taxon>Bifidobacteriaceae</taxon>
        <taxon>Bifidobacterium</taxon>
    </lineage>
</organism>
<reference evidence="2 3" key="2">
    <citation type="journal article" date="2021" name="Syst. Appl. Microbiol.">
        <title>Phylogenetic classification of ten novel species belonging to the genus Bifidobacterium comprising B. phasiani sp. nov., B. pongonis sp. nov., B. saguinibicoloris sp. nov., B. colobi sp. nov., B. simiiventris sp. nov., B. santillanense sp. nov., B. miconis sp. nov., B. amazonense sp. nov., B. pluvialisilvae sp. nov., and B. miconisargentati sp. nov.</title>
        <authorList>
            <person name="Lugli G.A."/>
            <person name="Calvete-Torre I."/>
            <person name="Alessandri G."/>
            <person name="Milani C."/>
            <person name="Turroni F."/>
            <person name="Laiolo P."/>
            <person name="Ossiprandi M.C."/>
            <person name="Margolles A."/>
            <person name="Ruiz L."/>
            <person name="Ventura M."/>
        </authorList>
    </citation>
    <scope>NUCLEOTIDE SEQUENCE [LARGE SCALE GENOMIC DNA]</scope>
    <source>
        <strain evidence="2 3">MA1</strain>
    </source>
</reference>
<keyword evidence="3" id="KW-1185">Reference proteome</keyword>
<reference evidence="2 3" key="1">
    <citation type="journal article" date="2021" name="Environ. Microbiol.">
        <title>Genetic insights into the dark matter of the mammalian gut microbiota through targeted genome reconstruction.</title>
        <authorList>
            <person name="Lugli G.A."/>
            <person name="Alessandri G."/>
            <person name="Milani C."/>
            <person name="Viappiani A."/>
            <person name="Fontana F."/>
            <person name="Tarracchini C."/>
            <person name="Mancabelli L."/>
            <person name="Argentini C."/>
            <person name="Ruiz L."/>
            <person name="Margolles A."/>
            <person name="van Sinderen D."/>
            <person name="Turroni F."/>
            <person name="Ventura M."/>
        </authorList>
    </citation>
    <scope>NUCLEOTIDE SEQUENCE [LARGE SCALE GENOMIC DNA]</scope>
    <source>
        <strain evidence="2 3">MA1</strain>
    </source>
</reference>
<keyword evidence="1" id="KW-0812">Transmembrane</keyword>
<feature type="transmembrane region" description="Helical" evidence="1">
    <location>
        <begin position="34"/>
        <end position="56"/>
    </location>
</feature>
<comment type="caution">
    <text evidence="2">The sequence shown here is derived from an EMBL/GenBank/DDBJ whole genome shotgun (WGS) entry which is preliminary data.</text>
</comment>
<evidence type="ECO:0000313" key="2">
    <source>
        <dbReference type="EMBL" id="MCH9274978.1"/>
    </source>
</evidence>
<evidence type="ECO:0000256" key="1">
    <source>
        <dbReference type="SAM" id="Phobius"/>
    </source>
</evidence>
<accession>A0ABS9VSC2</accession>
<dbReference type="RefSeq" id="WP_241512811.1">
    <property type="nucleotide sequence ID" value="NZ_JAFEJT020000004.1"/>
</dbReference>
<dbReference type="Proteomes" id="UP000710815">
    <property type="component" value="Unassembled WGS sequence"/>
</dbReference>
<dbReference type="EMBL" id="JAFEJT020000004">
    <property type="protein sequence ID" value="MCH9274978.1"/>
    <property type="molecule type" value="Genomic_DNA"/>
</dbReference>
<proteinExistence type="predicted"/>
<feature type="transmembrane region" description="Helical" evidence="1">
    <location>
        <begin position="12"/>
        <end position="28"/>
    </location>
</feature>
<sequence length="120" mass="13688">MKCWLKHEWPDLCLALLWLGLVIVDMVVGAPRLMFLLCGFMLAWSVSSATLGHLLWHAEREIDDLRERHVDALVTAFMFHPLEHELTRDGDKALITLEHRDGGRRSYDVEIIPGVDGEVA</sequence>
<name>A0ABS9VSC2_9BIFI</name>
<keyword evidence="1" id="KW-1133">Transmembrane helix</keyword>